<dbReference type="OrthoDB" id="5587891at2759"/>
<evidence type="ECO:0000313" key="2">
    <source>
        <dbReference type="EMBL" id="ORY07225.1"/>
    </source>
</evidence>
<evidence type="ECO:0000256" key="1">
    <source>
        <dbReference type="SAM" id="MobiDB-lite"/>
    </source>
</evidence>
<keyword evidence="3" id="KW-1185">Reference proteome</keyword>
<reference evidence="2 3" key="1">
    <citation type="submission" date="2016-07" db="EMBL/GenBank/DDBJ databases">
        <title>Pervasive Adenine N6-methylation of Active Genes in Fungi.</title>
        <authorList>
            <consortium name="DOE Joint Genome Institute"/>
            <person name="Mondo S.J."/>
            <person name="Dannebaum R.O."/>
            <person name="Kuo R.C."/>
            <person name="Labutti K."/>
            <person name="Haridas S."/>
            <person name="Kuo A."/>
            <person name="Salamov A."/>
            <person name="Ahrendt S.R."/>
            <person name="Lipzen A."/>
            <person name="Sullivan W."/>
            <person name="Andreopoulos W.B."/>
            <person name="Clum A."/>
            <person name="Lindquist E."/>
            <person name="Daum C."/>
            <person name="Ramamoorthy G.K."/>
            <person name="Gryganskyi A."/>
            <person name="Culley D."/>
            <person name="Magnuson J.K."/>
            <person name="James T.Y."/>
            <person name="O'Malley M.A."/>
            <person name="Stajich J.E."/>
            <person name="Spatafora J.W."/>
            <person name="Visel A."/>
            <person name="Grigoriev I.V."/>
        </authorList>
    </citation>
    <scope>NUCLEOTIDE SEQUENCE [LARGE SCALE GENOMIC DNA]</scope>
    <source>
        <strain evidence="2 3">CBS 931.73</strain>
    </source>
</reference>
<accession>A0A1Y1ZBS4</accession>
<name>A0A1Y1ZBS4_9FUNG</name>
<feature type="compositionally biased region" description="Pro residues" evidence="1">
    <location>
        <begin position="113"/>
        <end position="124"/>
    </location>
</feature>
<protein>
    <submittedName>
        <fullName evidence="2">Uncharacterized protein</fullName>
    </submittedName>
</protein>
<proteinExistence type="predicted"/>
<feature type="non-terminal residue" evidence="2">
    <location>
        <position position="1"/>
    </location>
</feature>
<dbReference type="InParanoid" id="A0A1Y1ZBS4"/>
<sequence>MIVLAMSNVLSEQSSILFNISWVVASKLTSEQLIHTHKLKVTSQSNRKATDPSSYDQPSNQPTNPSHNQINKPASVDHWTGQGSEKVRPDEFSLDIDPIASQTPVAHVHTGLTPPPRPSPMSKE</sequence>
<dbReference type="EMBL" id="MCFE01000010">
    <property type="protein sequence ID" value="ORY07225.1"/>
    <property type="molecule type" value="Genomic_DNA"/>
</dbReference>
<organism evidence="2 3">
    <name type="scientific">Basidiobolus meristosporus CBS 931.73</name>
    <dbReference type="NCBI Taxonomy" id="1314790"/>
    <lineage>
        <taxon>Eukaryota</taxon>
        <taxon>Fungi</taxon>
        <taxon>Fungi incertae sedis</taxon>
        <taxon>Zoopagomycota</taxon>
        <taxon>Entomophthoromycotina</taxon>
        <taxon>Basidiobolomycetes</taxon>
        <taxon>Basidiobolales</taxon>
        <taxon>Basidiobolaceae</taxon>
        <taxon>Basidiobolus</taxon>
    </lineage>
</organism>
<dbReference type="AlphaFoldDB" id="A0A1Y1ZBS4"/>
<feature type="compositionally biased region" description="Polar residues" evidence="1">
    <location>
        <begin position="41"/>
        <end position="72"/>
    </location>
</feature>
<evidence type="ECO:0000313" key="3">
    <source>
        <dbReference type="Proteomes" id="UP000193498"/>
    </source>
</evidence>
<comment type="caution">
    <text evidence="2">The sequence shown here is derived from an EMBL/GenBank/DDBJ whole genome shotgun (WGS) entry which is preliminary data.</text>
</comment>
<dbReference type="Proteomes" id="UP000193498">
    <property type="component" value="Unassembled WGS sequence"/>
</dbReference>
<feature type="region of interest" description="Disordered" evidence="1">
    <location>
        <begin position="38"/>
        <end position="124"/>
    </location>
</feature>
<gene>
    <name evidence="2" type="ORF">K493DRAFT_310301</name>
</gene>